<evidence type="ECO:0000313" key="3">
    <source>
        <dbReference type="Proteomes" id="UP001432146"/>
    </source>
</evidence>
<organism evidence="2 3">
    <name type="scientific">Tetragonisca angustula</name>
    <dbReference type="NCBI Taxonomy" id="166442"/>
    <lineage>
        <taxon>Eukaryota</taxon>
        <taxon>Metazoa</taxon>
        <taxon>Ecdysozoa</taxon>
        <taxon>Arthropoda</taxon>
        <taxon>Hexapoda</taxon>
        <taxon>Insecta</taxon>
        <taxon>Pterygota</taxon>
        <taxon>Neoptera</taxon>
        <taxon>Endopterygota</taxon>
        <taxon>Hymenoptera</taxon>
        <taxon>Apocrita</taxon>
        <taxon>Aculeata</taxon>
        <taxon>Apoidea</taxon>
        <taxon>Anthophila</taxon>
        <taxon>Apidae</taxon>
        <taxon>Tetragonisca</taxon>
    </lineage>
</organism>
<proteinExistence type="predicted"/>
<feature type="region of interest" description="Disordered" evidence="1">
    <location>
        <begin position="1"/>
        <end position="32"/>
    </location>
</feature>
<protein>
    <submittedName>
        <fullName evidence="2">Uncharacterized protein</fullName>
    </submittedName>
</protein>
<sequence length="76" mass="7923">MVHRMANARAQEDPEESSQPAGGAAWSQVGPVSSLPRAGDNCRLEYEAEAPKLAHGGGNGCIRHCPTGRSAVVIVI</sequence>
<name>A0AAW0Z7N7_9HYME</name>
<accession>A0AAW0Z7N7</accession>
<keyword evidence="3" id="KW-1185">Reference proteome</keyword>
<gene>
    <name evidence="2" type="ORF">QLX08_011543</name>
</gene>
<evidence type="ECO:0000256" key="1">
    <source>
        <dbReference type="SAM" id="MobiDB-lite"/>
    </source>
</evidence>
<dbReference type="Proteomes" id="UP001432146">
    <property type="component" value="Unassembled WGS sequence"/>
</dbReference>
<dbReference type="AlphaFoldDB" id="A0AAW0Z7N7"/>
<reference evidence="2 3" key="1">
    <citation type="submission" date="2024-05" db="EMBL/GenBank/DDBJ databases">
        <title>The nuclear and mitochondrial genome assemblies of Tetragonisca angustula (Apidae: Meliponini), a tiny yet remarkable pollinator in the Neotropics.</title>
        <authorList>
            <person name="Ferrari R."/>
            <person name="Ricardo P.C."/>
            <person name="Dias F.C."/>
            <person name="Araujo N.S."/>
            <person name="Soares D.O."/>
            <person name="Zhou Q.-S."/>
            <person name="Zhu C.-D."/>
            <person name="Coutinho L."/>
            <person name="Airas M.C."/>
            <person name="Batista T.M."/>
        </authorList>
    </citation>
    <scope>NUCLEOTIDE SEQUENCE [LARGE SCALE GENOMIC DNA]</scope>
    <source>
        <strain evidence="2">ASF017062</strain>
        <tissue evidence="2">Abdomen</tissue>
    </source>
</reference>
<comment type="caution">
    <text evidence="2">The sequence shown here is derived from an EMBL/GenBank/DDBJ whole genome shotgun (WGS) entry which is preliminary data.</text>
</comment>
<evidence type="ECO:0000313" key="2">
    <source>
        <dbReference type="EMBL" id="KAK9293549.1"/>
    </source>
</evidence>
<dbReference type="EMBL" id="JAWNGG020000426">
    <property type="protein sequence ID" value="KAK9293549.1"/>
    <property type="molecule type" value="Genomic_DNA"/>
</dbReference>